<evidence type="ECO:0000256" key="4">
    <source>
        <dbReference type="ARBA" id="ARBA00016274"/>
    </source>
</evidence>
<keyword evidence="5" id="KW-0535">Nitrogen fixation</keyword>
<dbReference type="RefSeq" id="WP_184437636.1">
    <property type="nucleotide sequence ID" value="NZ_JACIGI010000045.1"/>
</dbReference>
<evidence type="ECO:0000313" key="7">
    <source>
        <dbReference type="Proteomes" id="UP000555728"/>
    </source>
</evidence>
<gene>
    <name evidence="6" type="ORF">GGD88_003418</name>
</gene>
<name>A0A7W6S2G6_9PROT</name>
<dbReference type="Proteomes" id="UP000555728">
    <property type="component" value="Unassembled WGS sequence"/>
</dbReference>
<protein>
    <recommendedName>
        <fullName evidence="4">Nitrogenase-stabilizing/protective protein NifW</fullName>
    </recommendedName>
</protein>
<accession>A0A7W6S2G6</accession>
<evidence type="ECO:0000256" key="3">
    <source>
        <dbReference type="ARBA" id="ARBA00011284"/>
    </source>
</evidence>
<evidence type="ECO:0000256" key="1">
    <source>
        <dbReference type="ARBA" id="ARBA00002247"/>
    </source>
</evidence>
<comment type="function">
    <text evidence="1">May protect the nitrogenase Fe-Mo protein from oxidative damage.</text>
</comment>
<sequence>MTDGLCDLAGLCSAEEFFAALAVPVDPARLAPRRLHVLHRFRAHVAAAGPTPDRETLRACLVRAWAEVSGGTRADFAVFAPRPDAAGRTFVPLAALDTDAPAAPRPPEGAPS</sequence>
<reference evidence="6 7" key="1">
    <citation type="submission" date="2020-08" db="EMBL/GenBank/DDBJ databases">
        <title>Genome sequencing of Purple Non-Sulfur Bacteria from various extreme environments.</title>
        <authorList>
            <person name="Mayer M."/>
        </authorList>
    </citation>
    <scope>NUCLEOTIDE SEQUENCE [LARGE SCALE GENOMIC DNA]</scope>
    <source>
        <strain evidence="6 7">JA135</strain>
    </source>
</reference>
<dbReference type="GO" id="GO:0009399">
    <property type="term" value="P:nitrogen fixation"/>
    <property type="evidence" value="ECO:0007669"/>
    <property type="project" value="InterPro"/>
</dbReference>
<keyword evidence="7" id="KW-1185">Reference proteome</keyword>
<dbReference type="Pfam" id="PF03206">
    <property type="entry name" value="NifW"/>
    <property type="match status" value="1"/>
</dbReference>
<evidence type="ECO:0000256" key="2">
    <source>
        <dbReference type="ARBA" id="ARBA00008351"/>
    </source>
</evidence>
<evidence type="ECO:0000256" key="5">
    <source>
        <dbReference type="ARBA" id="ARBA00023231"/>
    </source>
</evidence>
<evidence type="ECO:0000313" key="6">
    <source>
        <dbReference type="EMBL" id="MBB4287663.1"/>
    </source>
</evidence>
<dbReference type="AlphaFoldDB" id="A0A7W6S2G6"/>
<comment type="caution">
    <text evidence="6">The sequence shown here is derived from an EMBL/GenBank/DDBJ whole genome shotgun (WGS) entry which is preliminary data.</text>
</comment>
<organism evidence="6 7">
    <name type="scientific">Roseospira goensis</name>
    <dbReference type="NCBI Taxonomy" id="391922"/>
    <lineage>
        <taxon>Bacteria</taxon>
        <taxon>Pseudomonadati</taxon>
        <taxon>Pseudomonadota</taxon>
        <taxon>Alphaproteobacteria</taxon>
        <taxon>Rhodospirillales</taxon>
        <taxon>Rhodospirillaceae</taxon>
        <taxon>Roseospira</taxon>
    </lineage>
</organism>
<dbReference type="EMBL" id="JACIGI010000045">
    <property type="protein sequence ID" value="MBB4287663.1"/>
    <property type="molecule type" value="Genomic_DNA"/>
</dbReference>
<dbReference type="InterPro" id="IPR004893">
    <property type="entry name" value="NifW"/>
</dbReference>
<comment type="similarity">
    <text evidence="2">Belongs to the NifW family.</text>
</comment>
<proteinExistence type="inferred from homology"/>
<comment type="subunit">
    <text evidence="3">Homotrimer; associates with NifD.</text>
</comment>